<dbReference type="GO" id="GO:0043565">
    <property type="term" value="F:sequence-specific DNA binding"/>
    <property type="evidence" value="ECO:0007669"/>
    <property type="project" value="InterPro"/>
</dbReference>
<dbReference type="AlphaFoldDB" id="A0A381XW97"/>
<protein>
    <recommendedName>
        <fullName evidence="1">DNA binding HTH domain-containing protein</fullName>
    </recommendedName>
</protein>
<gene>
    <name evidence="2" type="ORF">METZ01_LOCUS121839</name>
</gene>
<dbReference type="InterPro" id="IPR009057">
    <property type="entry name" value="Homeodomain-like_sf"/>
</dbReference>
<organism evidence="2">
    <name type="scientific">marine metagenome</name>
    <dbReference type="NCBI Taxonomy" id="408172"/>
    <lineage>
        <taxon>unclassified sequences</taxon>
        <taxon>metagenomes</taxon>
        <taxon>ecological metagenomes</taxon>
    </lineage>
</organism>
<accession>A0A381XW97</accession>
<dbReference type="InterPro" id="IPR002197">
    <property type="entry name" value="HTH_Fis"/>
</dbReference>
<feature type="domain" description="DNA binding HTH" evidence="1">
    <location>
        <begin position="18"/>
        <end position="56"/>
    </location>
</feature>
<sequence length="72" mass="8604">MDKFLVIDLNMKLKSARTNFEKKYILAQIERFNGNITKTADFIGMDRTALHRKIKDLDIKPKEKFKNIVRYK</sequence>
<dbReference type="Pfam" id="PF02954">
    <property type="entry name" value="HTH_8"/>
    <property type="match status" value="1"/>
</dbReference>
<dbReference type="SUPFAM" id="SSF46689">
    <property type="entry name" value="Homeodomain-like"/>
    <property type="match status" value="1"/>
</dbReference>
<name>A0A381XW97_9ZZZZ</name>
<dbReference type="Gene3D" id="1.10.10.60">
    <property type="entry name" value="Homeodomain-like"/>
    <property type="match status" value="1"/>
</dbReference>
<evidence type="ECO:0000313" key="2">
    <source>
        <dbReference type="EMBL" id="SVA68985.1"/>
    </source>
</evidence>
<dbReference type="EMBL" id="UINC01016593">
    <property type="protein sequence ID" value="SVA68985.1"/>
    <property type="molecule type" value="Genomic_DNA"/>
</dbReference>
<evidence type="ECO:0000259" key="1">
    <source>
        <dbReference type="Pfam" id="PF02954"/>
    </source>
</evidence>
<proteinExistence type="predicted"/>
<reference evidence="2" key="1">
    <citation type="submission" date="2018-05" db="EMBL/GenBank/DDBJ databases">
        <authorList>
            <person name="Lanie J.A."/>
            <person name="Ng W.-L."/>
            <person name="Kazmierczak K.M."/>
            <person name="Andrzejewski T.M."/>
            <person name="Davidsen T.M."/>
            <person name="Wayne K.J."/>
            <person name="Tettelin H."/>
            <person name="Glass J.I."/>
            <person name="Rusch D."/>
            <person name="Podicherti R."/>
            <person name="Tsui H.-C.T."/>
            <person name="Winkler M.E."/>
        </authorList>
    </citation>
    <scope>NUCLEOTIDE SEQUENCE</scope>
</reference>
<dbReference type="PRINTS" id="PR01590">
    <property type="entry name" value="HTHFIS"/>
</dbReference>